<dbReference type="PANTHER" id="PTHR45138:SF9">
    <property type="entry name" value="DIGUANYLATE CYCLASE DGCM-RELATED"/>
    <property type="match status" value="1"/>
</dbReference>
<dbReference type="PANTHER" id="PTHR45138">
    <property type="entry name" value="REGULATORY COMPONENTS OF SENSORY TRANSDUCTION SYSTEM"/>
    <property type="match status" value="1"/>
</dbReference>
<dbReference type="SMART" id="SM00897">
    <property type="entry name" value="FIST"/>
    <property type="match status" value="1"/>
</dbReference>
<feature type="domain" description="GGDEF" evidence="1">
    <location>
        <begin position="457"/>
        <end position="585"/>
    </location>
</feature>
<comment type="caution">
    <text evidence="2">The sequence shown here is derived from an EMBL/GenBank/DDBJ whole genome shotgun (WGS) entry which is preliminary data.</text>
</comment>
<dbReference type="GO" id="GO:0052621">
    <property type="term" value="F:diguanylate cyclase activity"/>
    <property type="evidence" value="ECO:0007669"/>
    <property type="project" value="TreeGrafter"/>
</dbReference>
<dbReference type="Pfam" id="PF10442">
    <property type="entry name" value="FIST_C"/>
    <property type="match status" value="1"/>
</dbReference>
<dbReference type="InterPro" id="IPR000160">
    <property type="entry name" value="GGDEF_dom"/>
</dbReference>
<dbReference type="InterPro" id="IPR050469">
    <property type="entry name" value="Diguanylate_Cyclase"/>
</dbReference>
<evidence type="ECO:0000313" key="3">
    <source>
        <dbReference type="Proteomes" id="UP000224563"/>
    </source>
</evidence>
<dbReference type="FunFam" id="3.30.70.270:FF:000001">
    <property type="entry name" value="Diguanylate cyclase domain protein"/>
    <property type="match status" value="1"/>
</dbReference>
<dbReference type="SUPFAM" id="SSF55073">
    <property type="entry name" value="Nucleotide cyclase"/>
    <property type="match status" value="1"/>
</dbReference>
<dbReference type="CDD" id="cd01949">
    <property type="entry name" value="GGDEF"/>
    <property type="match status" value="1"/>
</dbReference>
<reference evidence="2 3" key="2">
    <citation type="submission" date="2017-10" db="EMBL/GenBank/DDBJ databases">
        <authorList>
            <person name="Banno H."/>
            <person name="Chua N.-H."/>
        </authorList>
    </citation>
    <scope>NUCLEOTIDE SEQUENCE [LARGE SCALE GENOMIC DNA]</scope>
    <source>
        <strain evidence="2 3">JK623</strain>
    </source>
</reference>
<dbReference type="InterPro" id="IPR029787">
    <property type="entry name" value="Nucleotide_cyclase"/>
</dbReference>
<protein>
    <recommendedName>
        <fullName evidence="1">GGDEF domain-containing protein</fullName>
    </recommendedName>
</protein>
<dbReference type="Pfam" id="PF08495">
    <property type="entry name" value="FIST"/>
    <property type="match status" value="1"/>
</dbReference>
<dbReference type="EMBL" id="PDYG01000038">
    <property type="protein sequence ID" value="PHU37619.1"/>
    <property type="molecule type" value="Genomic_DNA"/>
</dbReference>
<dbReference type="Pfam" id="PF00990">
    <property type="entry name" value="GGDEF"/>
    <property type="match status" value="1"/>
</dbReference>
<dbReference type="AlphaFoldDB" id="A0A2G3E2Z6"/>
<dbReference type="Proteomes" id="UP000224563">
    <property type="component" value="Unassembled WGS sequence"/>
</dbReference>
<accession>A0A2G3E2Z6</accession>
<dbReference type="SMART" id="SM01204">
    <property type="entry name" value="FIST_C"/>
    <property type="match status" value="1"/>
</dbReference>
<sequence length="586" mass="66695">MIQNSFFFVELDELDEILFRIVNHEAYERATGVLLQLYNPRVDAPEEEIVSRINRVVKKGCLTGMTAANIAGEKYDISDKPIQLSVSYFFQTKLILCEYNLSSTTAFFAGRQMNEILESTQNACAMQIMYASNSASAALFTKEFRHHKLPTFGAKAGRSIRAMNTAHVYGTNCYENAVVAVVFCSDCLSVYMDHNLGWQEIGVEMVVTEVNGDNVIVQIDGKPAIEIFEKYLKVKPGPYFVQNVCEFPLMMHRKGFPLARVPAAVDEDGSVYFTSDVHQGEHFRLSYADEPKLKYFSRRSVVDLQAFEPEAVYIFECGNRLRYLKRGYREELDHYRSLMPELSFTTGYAEIFITPEGYGGDLNSALVAIGLKEVAGQNRIITKREYIESEESAVEDHEIPFVDRILTFLSSTSKELDAINKDLGRIAFTDQLTEVYNRWEMEHKIAEALAVRKNQDCEYALLFMDIDHFKNVNDTYGHDVGDMVLRGMVNLVREKLRENDVFGRWGGEEFLCLLQASKEEACEFAETIRDTIDQACFVNVRHVTISIGVTEARADDDIDSFVKRADEALYQAKETGRNRVVYADES</sequence>
<dbReference type="NCBIfam" id="TIGR00254">
    <property type="entry name" value="GGDEF"/>
    <property type="match status" value="1"/>
</dbReference>
<dbReference type="PROSITE" id="PS50887">
    <property type="entry name" value="GGDEF"/>
    <property type="match status" value="1"/>
</dbReference>
<proteinExistence type="predicted"/>
<dbReference type="SMART" id="SM00267">
    <property type="entry name" value="GGDEF"/>
    <property type="match status" value="1"/>
</dbReference>
<reference evidence="2 3" key="1">
    <citation type="submission" date="2017-10" db="EMBL/GenBank/DDBJ databases">
        <title>Resolving the taxonomy of Roseburia spp., Eubacterium rectale and Agathobacter spp. through phylogenomic analysis.</title>
        <authorList>
            <person name="Sheridan P.O."/>
            <person name="Walker A.W."/>
            <person name="Duncan S.H."/>
            <person name="Scott K.P."/>
            <person name="Toole P.W.O."/>
            <person name="Luis P."/>
            <person name="Flint H.J."/>
        </authorList>
    </citation>
    <scope>NUCLEOTIDE SEQUENCE [LARGE SCALE GENOMIC DNA]</scope>
    <source>
        <strain evidence="2 3">JK623</strain>
    </source>
</reference>
<keyword evidence="3" id="KW-1185">Reference proteome</keyword>
<gene>
    <name evidence="2" type="ORF">CSX02_06995</name>
</gene>
<evidence type="ECO:0000259" key="1">
    <source>
        <dbReference type="PROSITE" id="PS50887"/>
    </source>
</evidence>
<organism evidence="2 3">
    <name type="scientific">Agathobacter ruminis</name>
    <dbReference type="NCBI Taxonomy" id="1712665"/>
    <lineage>
        <taxon>Bacteria</taxon>
        <taxon>Bacillati</taxon>
        <taxon>Bacillota</taxon>
        <taxon>Clostridia</taxon>
        <taxon>Lachnospirales</taxon>
        <taxon>Lachnospiraceae</taxon>
        <taxon>Agathobacter</taxon>
    </lineage>
</organism>
<dbReference type="RefSeq" id="WP_099386146.1">
    <property type="nucleotide sequence ID" value="NZ_JANSWH010000020.1"/>
</dbReference>
<evidence type="ECO:0000313" key="2">
    <source>
        <dbReference type="EMBL" id="PHU37619.1"/>
    </source>
</evidence>
<name>A0A2G3E2Z6_9FIRM</name>
<dbReference type="Gene3D" id="3.30.70.270">
    <property type="match status" value="1"/>
</dbReference>
<dbReference type="InterPro" id="IPR013702">
    <property type="entry name" value="FIST_domain_N"/>
</dbReference>
<dbReference type="InterPro" id="IPR043128">
    <property type="entry name" value="Rev_trsase/Diguanyl_cyclase"/>
</dbReference>
<dbReference type="InterPro" id="IPR019494">
    <property type="entry name" value="FIST_C"/>
</dbReference>